<sequence>MCTRFGPKLTRYSVIQPPLSLSPADREQRQDVLARVAAPRPQVAEERGAGMPRRRRNLNSRVMAQRRAQRDASDNGNTSDIHTSITCVTTVKMKFHKCVNAPSEDSPVEEVAVEEQEEEEEQQFQATGKLGAKKQRKLEEKQAKRAQREAELAEREERKKMQELREQERSKEDEKERQQEQKEVINTHTLSHSFEHRCR</sequence>
<proteinExistence type="predicted"/>
<reference evidence="2" key="2">
    <citation type="submission" date="2025-08" db="UniProtKB">
        <authorList>
            <consortium name="Ensembl"/>
        </authorList>
    </citation>
    <scope>IDENTIFICATION</scope>
</reference>
<name>A0A8K9WKQ2_ONCMY</name>
<evidence type="ECO:0000313" key="3">
    <source>
        <dbReference type="Proteomes" id="UP000694395"/>
    </source>
</evidence>
<reference evidence="2" key="1">
    <citation type="submission" date="2020-07" db="EMBL/GenBank/DDBJ databases">
        <title>A long reads based de novo assembly of the rainbow trout Arlee double haploid line genome.</title>
        <authorList>
            <person name="Gao G."/>
            <person name="Palti Y."/>
        </authorList>
    </citation>
    <scope>NUCLEOTIDE SEQUENCE [LARGE SCALE GENOMIC DNA]</scope>
</reference>
<feature type="region of interest" description="Disordered" evidence="1">
    <location>
        <begin position="35"/>
        <end position="81"/>
    </location>
</feature>
<feature type="compositionally biased region" description="Acidic residues" evidence="1">
    <location>
        <begin position="106"/>
        <end position="122"/>
    </location>
</feature>
<evidence type="ECO:0000313" key="2">
    <source>
        <dbReference type="Ensembl" id="ENSOMYP00000106969.1"/>
    </source>
</evidence>
<dbReference type="Pfam" id="PF09756">
    <property type="entry name" value="DDRGK"/>
    <property type="match status" value="1"/>
</dbReference>
<dbReference type="Ensembl" id="ENSOMYT00000125207.1">
    <property type="protein sequence ID" value="ENSOMYP00000106969.1"/>
    <property type="gene ID" value="ENSOMYG00000030992.2"/>
</dbReference>
<feature type="compositionally biased region" description="Basic and acidic residues" evidence="1">
    <location>
        <begin position="137"/>
        <end position="185"/>
    </location>
</feature>
<feature type="region of interest" description="Disordered" evidence="1">
    <location>
        <begin position="102"/>
        <end position="199"/>
    </location>
</feature>
<protein>
    <submittedName>
        <fullName evidence="2">Uncharacterized protein</fullName>
    </submittedName>
</protein>
<accession>A0A8K9WKQ2</accession>
<organism evidence="2 3">
    <name type="scientific">Oncorhynchus mykiss</name>
    <name type="common">Rainbow trout</name>
    <name type="synonym">Salmo gairdneri</name>
    <dbReference type="NCBI Taxonomy" id="8022"/>
    <lineage>
        <taxon>Eukaryota</taxon>
        <taxon>Metazoa</taxon>
        <taxon>Chordata</taxon>
        <taxon>Craniata</taxon>
        <taxon>Vertebrata</taxon>
        <taxon>Euteleostomi</taxon>
        <taxon>Actinopterygii</taxon>
        <taxon>Neopterygii</taxon>
        <taxon>Teleostei</taxon>
        <taxon>Protacanthopterygii</taxon>
        <taxon>Salmoniformes</taxon>
        <taxon>Salmonidae</taxon>
        <taxon>Salmoninae</taxon>
        <taxon>Oncorhynchus</taxon>
    </lineage>
</organism>
<dbReference type="AlphaFoldDB" id="A0A8K9WKQ2"/>
<evidence type="ECO:0000256" key="1">
    <source>
        <dbReference type="SAM" id="MobiDB-lite"/>
    </source>
</evidence>
<keyword evidence="3" id="KW-1185">Reference proteome</keyword>
<dbReference type="GeneTree" id="ENSGT00940000169304"/>
<reference evidence="2" key="3">
    <citation type="submission" date="2025-09" db="UniProtKB">
        <authorList>
            <consortium name="Ensembl"/>
        </authorList>
    </citation>
    <scope>IDENTIFICATION</scope>
</reference>
<dbReference type="InterPro" id="IPR019153">
    <property type="entry name" value="DDRGK_dom-contain"/>
</dbReference>
<dbReference type="Proteomes" id="UP000694395">
    <property type="component" value="Chromosome 5"/>
</dbReference>